<dbReference type="AlphaFoldDB" id="A0A3M8AN67"/>
<keyword evidence="2" id="KW-1185">Reference proteome</keyword>
<sequence>MWGWVFAGLLAVLVLLAITPVRITFDYSRKEENDHLEIEITVWHGLFTRKYEIPMLFFKVSPAGPELVARVDTIQQGSKIQEKVKDFTRRQVKKWYRNYRELVEQVRDLLPLIKNLCKQIRCTKLEWHTLLGTGQAAETGALTGMIWGVKSVIVSVLSHSISLRAMPVMSVQPVWNAAVIRTTFRCQFHFYLGHILFSLLKIALRIRRDSQRKWQTTPSQA</sequence>
<accession>A0A3M8AN67</accession>
<dbReference type="InterPro" id="IPR021338">
    <property type="entry name" value="DUF2953"/>
</dbReference>
<protein>
    <submittedName>
        <fullName evidence="1">DUF2953 domain-containing protein</fullName>
    </submittedName>
</protein>
<organism evidence="1 2">
    <name type="scientific">Brevibacillus gelatini</name>
    <dbReference type="NCBI Taxonomy" id="1655277"/>
    <lineage>
        <taxon>Bacteria</taxon>
        <taxon>Bacillati</taxon>
        <taxon>Bacillota</taxon>
        <taxon>Bacilli</taxon>
        <taxon>Bacillales</taxon>
        <taxon>Paenibacillaceae</taxon>
        <taxon>Brevibacillus</taxon>
    </lineage>
</organism>
<dbReference type="Pfam" id="PF11167">
    <property type="entry name" value="DUF2953"/>
    <property type="match status" value="1"/>
</dbReference>
<comment type="caution">
    <text evidence="1">The sequence shown here is derived from an EMBL/GenBank/DDBJ whole genome shotgun (WGS) entry which is preliminary data.</text>
</comment>
<gene>
    <name evidence="1" type="ORF">EDM57_21295</name>
</gene>
<proteinExistence type="predicted"/>
<evidence type="ECO:0000313" key="2">
    <source>
        <dbReference type="Proteomes" id="UP000268829"/>
    </source>
</evidence>
<evidence type="ECO:0000313" key="1">
    <source>
        <dbReference type="EMBL" id="RNB52636.1"/>
    </source>
</evidence>
<reference evidence="1 2" key="1">
    <citation type="submission" date="2018-10" db="EMBL/GenBank/DDBJ databases">
        <title>Phylogenomics of Brevibacillus.</title>
        <authorList>
            <person name="Dunlap C."/>
        </authorList>
    </citation>
    <scope>NUCLEOTIDE SEQUENCE [LARGE SCALE GENOMIC DNA]</scope>
    <source>
        <strain evidence="1 2">DSM 100115</strain>
    </source>
</reference>
<name>A0A3M8AN67_9BACL</name>
<dbReference type="Proteomes" id="UP000268829">
    <property type="component" value="Unassembled WGS sequence"/>
</dbReference>
<dbReference type="EMBL" id="RHHS01000056">
    <property type="protein sequence ID" value="RNB52636.1"/>
    <property type="molecule type" value="Genomic_DNA"/>
</dbReference>
<dbReference type="RefSeq" id="WP_122906687.1">
    <property type="nucleotide sequence ID" value="NZ_RHHS01000056.1"/>
</dbReference>
<dbReference type="OrthoDB" id="1683589at2"/>